<protein>
    <submittedName>
        <fullName evidence="1">Uncharacterized protein</fullName>
    </submittedName>
</protein>
<dbReference type="AlphaFoldDB" id="A0A9Q3GR84"/>
<reference evidence="1" key="1">
    <citation type="submission" date="2021-03" db="EMBL/GenBank/DDBJ databases">
        <title>Draft genome sequence of rust myrtle Austropuccinia psidii MF-1, a brazilian biotype.</title>
        <authorList>
            <person name="Quecine M.C."/>
            <person name="Pachon D.M.R."/>
            <person name="Bonatelli M.L."/>
            <person name="Correr F.H."/>
            <person name="Franceschini L.M."/>
            <person name="Leite T.F."/>
            <person name="Margarido G.R.A."/>
            <person name="Almeida C.A."/>
            <person name="Ferrarezi J.A."/>
            <person name="Labate C.A."/>
        </authorList>
    </citation>
    <scope>NUCLEOTIDE SEQUENCE</scope>
    <source>
        <strain evidence="1">MF-1</strain>
    </source>
</reference>
<proteinExistence type="predicted"/>
<evidence type="ECO:0000313" key="2">
    <source>
        <dbReference type="Proteomes" id="UP000765509"/>
    </source>
</evidence>
<evidence type="ECO:0000313" key="1">
    <source>
        <dbReference type="EMBL" id="MBW0476921.1"/>
    </source>
</evidence>
<dbReference type="Gene3D" id="3.30.420.10">
    <property type="entry name" value="Ribonuclease H-like superfamily/Ribonuclease H"/>
    <property type="match status" value="1"/>
</dbReference>
<sequence>MIRSFCVYGLEFKDYDGFTHYWCTPIPALELAYKTSIHDSTGKTPEMLQKGCNPKLPVDTLKKESVSMHPNNSSLKLFFDKVRHNATQSITDAFEYDKQKWDKSHKTP</sequence>
<name>A0A9Q3GR84_9BASI</name>
<gene>
    <name evidence="1" type="ORF">O181_016636</name>
</gene>
<organism evidence="1 2">
    <name type="scientific">Austropuccinia psidii MF-1</name>
    <dbReference type="NCBI Taxonomy" id="1389203"/>
    <lineage>
        <taxon>Eukaryota</taxon>
        <taxon>Fungi</taxon>
        <taxon>Dikarya</taxon>
        <taxon>Basidiomycota</taxon>
        <taxon>Pucciniomycotina</taxon>
        <taxon>Pucciniomycetes</taxon>
        <taxon>Pucciniales</taxon>
        <taxon>Sphaerophragmiaceae</taxon>
        <taxon>Austropuccinia</taxon>
    </lineage>
</organism>
<comment type="caution">
    <text evidence="1">The sequence shown here is derived from an EMBL/GenBank/DDBJ whole genome shotgun (WGS) entry which is preliminary data.</text>
</comment>
<dbReference type="OrthoDB" id="3268967at2759"/>
<dbReference type="InterPro" id="IPR036397">
    <property type="entry name" value="RNaseH_sf"/>
</dbReference>
<accession>A0A9Q3GR84</accession>
<keyword evidence="2" id="KW-1185">Reference proteome</keyword>
<dbReference type="GO" id="GO:0003676">
    <property type="term" value="F:nucleic acid binding"/>
    <property type="evidence" value="ECO:0007669"/>
    <property type="project" value="InterPro"/>
</dbReference>
<dbReference type="Proteomes" id="UP000765509">
    <property type="component" value="Unassembled WGS sequence"/>
</dbReference>
<dbReference type="EMBL" id="AVOT02004636">
    <property type="protein sequence ID" value="MBW0476921.1"/>
    <property type="molecule type" value="Genomic_DNA"/>
</dbReference>